<comment type="subcellular location">
    <subcellularLocation>
        <location evidence="1 7">Cell membrane</location>
        <topology evidence="1 7">Multi-pass membrane protein</topology>
    </subcellularLocation>
</comment>
<feature type="transmembrane region" description="Helical" evidence="7">
    <location>
        <begin position="263"/>
        <end position="287"/>
    </location>
</feature>
<evidence type="ECO:0000256" key="7">
    <source>
        <dbReference type="RuleBase" id="RU363032"/>
    </source>
</evidence>
<dbReference type="AlphaFoldDB" id="A0A6N9YN80"/>
<keyword evidence="4 7" id="KW-0812">Transmembrane</keyword>
<keyword evidence="3" id="KW-1003">Cell membrane</keyword>
<dbReference type="Gene3D" id="1.10.3720.10">
    <property type="entry name" value="MetI-like"/>
    <property type="match status" value="1"/>
</dbReference>
<dbReference type="Pfam" id="PF12911">
    <property type="entry name" value="OppC_N"/>
    <property type="match status" value="1"/>
</dbReference>
<comment type="similarity">
    <text evidence="7">Belongs to the binding-protein-dependent transport system permease family.</text>
</comment>
<accession>A0A6N9YN80</accession>
<evidence type="ECO:0000313" key="10">
    <source>
        <dbReference type="Proteomes" id="UP000469185"/>
    </source>
</evidence>
<evidence type="ECO:0000256" key="1">
    <source>
        <dbReference type="ARBA" id="ARBA00004651"/>
    </source>
</evidence>
<sequence>MRDVDAAVIAAGGPPAPRRVGRGSRLRRLVGTPTQIVVWTILAVLVLAAVAAPLIAPFDPYTQDLRNTLQPPGSGHLLGTDNFGRDQFSRLLFALRSSLFIGVMTTLGVAAVGIPFGLVAGYARGAVDVVVSRMIDVGLALPALVLALGLIAALGAGIRSTIIALIAGYSAYLARIVRSVVLQIRQEEYVESARVTGVPPWRIAIRHVVPNVVGATLVQLTLVFAFAVVGEAGLSFVGLGVQLPTASLGNLLAEGSGYTLQSPMLAVAPGLTIVILLIALLTAGDGIREATDPRRNS</sequence>
<dbReference type="GO" id="GO:0055085">
    <property type="term" value="P:transmembrane transport"/>
    <property type="evidence" value="ECO:0007669"/>
    <property type="project" value="InterPro"/>
</dbReference>
<gene>
    <name evidence="9" type="ORF">G1H11_13325</name>
</gene>
<proteinExistence type="inferred from homology"/>
<dbReference type="InterPro" id="IPR000515">
    <property type="entry name" value="MetI-like"/>
</dbReference>
<dbReference type="CDD" id="cd06261">
    <property type="entry name" value="TM_PBP2"/>
    <property type="match status" value="1"/>
</dbReference>
<keyword evidence="6 7" id="KW-0472">Membrane</keyword>
<protein>
    <submittedName>
        <fullName evidence="9">ABC transporter permease</fullName>
    </submittedName>
</protein>
<evidence type="ECO:0000313" key="9">
    <source>
        <dbReference type="EMBL" id="NED96289.1"/>
    </source>
</evidence>
<evidence type="ECO:0000256" key="5">
    <source>
        <dbReference type="ARBA" id="ARBA00022989"/>
    </source>
</evidence>
<evidence type="ECO:0000256" key="4">
    <source>
        <dbReference type="ARBA" id="ARBA00022692"/>
    </source>
</evidence>
<comment type="caution">
    <text evidence="9">The sequence shown here is derived from an EMBL/GenBank/DDBJ whole genome shotgun (WGS) entry which is preliminary data.</text>
</comment>
<dbReference type="PANTHER" id="PTHR43386">
    <property type="entry name" value="OLIGOPEPTIDE TRANSPORT SYSTEM PERMEASE PROTEIN APPC"/>
    <property type="match status" value="1"/>
</dbReference>
<name>A0A6N9YN80_9ACTN</name>
<organism evidence="9 10">
    <name type="scientific">Phytoactinopolyspora alkaliphila</name>
    <dbReference type="NCBI Taxonomy" id="1783498"/>
    <lineage>
        <taxon>Bacteria</taxon>
        <taxon>Bacillati</taxon>
        <taxon>Actinomycetota</taxon>
        <taxon>Actinomycetes</taxon>
        <taxon>Jiangellales</taxon>
        <taxon>Jiangellaceae</taxon>
        <taxon>Phytoactinopolyspora</taxon>
    </lineage>
</organism>
<keyword evidence="5 7" id="KW-1133">Transmembrane helix</keyword>
<keyword evidence="10" id="KW-1185">Reference proteome</keyword>
<evidence type="ECO:0000256" key="2">
    <source>
        <dbReference type="ARBA" id="ARBA00022448"/>
    </source>
</evidence>
<dbReference type="InterPro" id="IPR035906">
    <property type="entry name" value="MetI-like_sf"/>
</dbReference>
<dbReference type="RefSeq" id="WP_163819054.1">
    <property type="nucleotide sequence ID" value="NZ_JAAGOB010000006.1"/>
</dbReference>
<dbReference type="EMBL" id="JAAGOB010000006">
    <property type="protein sequence ID" value="NED96289.1"/>
    <property type="molecule type" value="Genomic_DNA"/>
</dbReference>
<evidence type="ECO:0000256" key="3">
    <source>
        <dbReference type="ARBA" id="ARBA00022475"/>
    </source>
</evidence>
<feature type="transmembrane region" description="Helical" evidence="7">
    <location>
        <begin position="36"/>
        <end position="56"/>
    </location>
</feature>
<dbReference type="Pfam" id="PF00528">
    <property type="entry name" value="BPD_transp_1"/>
    <property type="match status" value="1"/>
</dbReference>
<feature type="transmembrane region" description="Helical" evidence="7">
    <location>
        <begin position="212"/>
        <end position="243"/>
    </location>
</feature>
<feature type="transmembrane region" description="Helical" evidence="7">
    <location>
        <begin position="99"/>
        <end position="123"/>
    </location>
</feature>
<feature type="domain" description="ABC transmembrane type-1" evidence="8">
    <location>
        <begin position="95"/>
        <end position="282"/>
    </location>
</feature>
<dbReference type="InterPro" id="IPR025966">
    <property type="entry name" value="OppC_N"/>
</dbReference>
<evidence type="ECO:0000256" key="6">
    <source>
        <dbReference type="ARBA" id="ARBA00023136"/>
    </source>
</evidence>
<dbReference type="InterPro" id="IPR050366">
    <property type="entry name" value="BP-dependent_transpt_permease"/>
</dbReference>
<dbReference type="PROSITE" id="PS50928">
    <property type="entry name" value="ABC_TM1"/>
    <property type="match status" value="1"/>
</dbReference>
<dbReference type="Proteomes" id="UP000469185">
    <property type="component" value="Unassembled WGS sequence"/>
</dbReference>
<feature type="transmembrane region" description="Helical" evidence="7">
    <location>
        <begin position="143"/>
        <end position="169"/>
    </location>
</feature>
<reference evidence="9 10" key="1">
    <citation type="submission" date="2020-02" db="EMBL/GenBank/DDBJ databases">
        <authorList>
            <person name="Li X.-J."/>
            <person name="Feng X.-M."/>
        </authorList>
    </citation>
    <scope>NUCLEOTIDE SEQUENCE [LARGE SCALE GENOMIC DNA]</scope>
    <source>
        <strain evidence="9 10">CGMCC 4.7225</strain>
    </source>
</reference>
<keyword evidence="2 7" id="KW-0813">Transport</keyword>
<dbReference type="PANTHER" id="PTHR43386:SF25">
    <property type="entry name" value="PEPTIDE ABC TRANSPORTER PERMEASE PROTEIN"/>
    <property type="match status" value="1"/>
</dbReference>
<dbReference type="SUPFAM" id="SSF161098">
    <property type="entry name" value="MetI-like"/>
    <property type="match status" value="1"/>
</dbReference>
<evidence type="ECO:0000259" key="8">
    <source>
        <dbReference type="PROSITE" id="PS50928"/>
    </source>
</evidence>
<dbReference type="GO" id="GO:0005886">
    <property type="term" value="C:plasma membrane"/>
    <property type="evidence" value="ECO:0007669"/>
    <property type="project" value="UniProtKB-SubCell"/>
</dbReference>